<dbReference type="PANTHER" id="PTHR21621:SF0">
    <property type="entry name" value="BETA-CITRYLGLUTAMATE SYNTHASE B-RELATED"/>
    <property type="match status" value="1"/>
</dbReference>
<dbReference type="Gene3D" id="3.30.1490.20">
    <property type="entry name" value="ATP-grasp fold, A domain"/>
    <property type="match status" value="1"/>
</dbReference>
<keyword evidence="2" id="KW-0547">Nucleotide-binding</keyword>
<dbReference type="PROSITE" id="PS50975">
    <property type="entry name" value="ATP_GRASP"/>
    <property type="match status" value="1"/>
</dbReference>
<protein>
    <submittedName>
        <fullName evidence="4">Ribosomal protein S6 modification protein-like protein</fullName>
    </submittedName>
</protein>
<dbReference type="InterPro" id="IPR013651">
    <property type="entry name" value="ATP-grasp_RimK-type"/>
</dbReference>
<dbReference type="Gene3D" id="3.30.470.20">
    <property type="entry name" value="ATP-grasp fold, B domain"/>
    <property type="match status" value="1"/>
</dbReference>
<dbReference type="PANTHER" id="PTHR21621">
    <property type="entry name" value="RIBOSOMAL PROTEIN S6 MODIFICATION PROTEIN"/>
    <property type="match status" value="1"/>
</dbReference>
<gene>
    <name evidence="4" type="ORF">Y5W_01529</name>
</gene>
<name>A0ABS0AQE6_9GAMM</name>
<dbReference type="InterPro" id="IPR013815">
    <property type="entry name" value="ATP_grasp_subdomain_1"/>
</dbReference>
<proteinExistence type="predicted"/>
<evidence type="ECO:0000259" key="3">
    <source>
        <dbReference type="PROSITE" id="PS50975"/>
    </source>
</evidence>
<dbReference type="SUPFAM" id="SSF56059">
    <property type="entry name" value="Glutathione synthetase ATP-binding domain-like"/>
    <property type="match status" value="1"/>
</dbReference>
<dbReference type="Pfam" id="PF08443">
    <property type="entry name" value="RimK"/>
    <property type="match status" value="1"/>
</dbReference>
<dbReference type="Pfam" id="PF14401">
    <property type="entry name" value="RLAN"/>
    <property type="match status" value="1"/>
</dbReference>
<reference evidence="4 5" key="1">
    <citation type="submission" date="2012-09" db="EMBL/GenBank/DDBJ databases">
        <title>Genome Sequence of alkane-degrading Bacterium Alcanivorax sp. 521-1.</title>
        <authorList>
            <person name="Lai Q."/>
            <person name="Shao Z."/>
        </authorList>
    </citation>
    <scope>NUCLEOTIDE SEQUENCE [LARGE SCALE GENOMIC DNA]</scope>
    <source>
        <strain evidence="4 5">521-1</strain>
    </source>
</reference>
<dbReference type="RefSeq" id="WP_194864773.1">
    <property type="nucleotide sequence ID" value="NZ_ARXX01000019.1"/>
</dbReference>
<organism evidence="4 5">
    <name type="scientific">Alloalcanivorax profundimaris</name>
    <dbReference type="NCBI Taxonomy" id="2735259"/>
    <lineage>
        <taxon>Bacteria</taxon>
        <taxon>Pseudomonadati</taxon>
        <taxon>Pseudomonadota</taxon>
        <taxon>Gammaproteobacteria</taxon>
        <taxon>Oceanospirillales</taxon>
        <taxon>Alcanivoracaceae</taxon>
        <taxon>Alloalcanivorax</taxon>
    </lineage>
</organism>
<evidence type="ECO:0000313" key="5">
    <source>
        <dbReference type="Proteomes" id="UP000662703"/>
    </source>
</evidence>
<accession>A0ABS0AQE6</accession>
<dbReference type="InterPro" id="IPR011761">
    <property type="entry name" value="ATP-grasp"/>
</dbReference>
<evidence type="ECO:0000256" key="1">
    <source>
        <dbReference type="ARBA" id="ARBA00023211"/>
    </source>
</evidence>
<feature type="domain" description="ATP-grasp" evidence="3">
    <location>
        <begin position="296"/>
        <end position="489"/>
    </location>
</feature>
<sequence length="501" mass="56995">MSQVIILVDDPADWAAYYPTRHLLSARDYLQAATPVCTDKKVQVINLCRGYKYLSPGYYCSLLAEARGQRVMPSVRTVNDLSRKALYGLHFGHFESALDRVIKKRAPGKHGEAAERLTLTLYFGHTEQQDLAELGRQIFDQLPCPILRVAFRRRDDQWTLESIRTASLKQLKGDEEDAFARALERFDARVWRNPRRRRGDRYELAMLVDEQEALPPSNKTALKRFIKAGRELGIKVEPVGRDDYARLGEYDGLFIRETTGIDHHTYQFARKAEQEGMVVIDDPGSILRCTNKIYLAELMQANKVPVPPTAFVFDDSDAQVDRLIDELGLPMVLKIPDGSFSRGISKVADRDGLREALRQYLKQSAVVLAQAFMYTDYDWRIGVLNNRPLFACQYFMSKGHWQIYHHKDGGKTSSGGFRSLAVRDVPPKVLRTALKAARLMGNGLYGVDLKQSGDEVVVIEVNDNPNVDAGVEDLWLGEDLYRQIMLEFLRRLEAKRLGLPL</sequence>
<keyword evidence="2" id="KW-0067">ATP-binding</keyword>
<dbReference type="InterPro" id="IPR025839">
    <property type="entry name" value="RLAN_dom"/>
</dbReference>
<keyword evidence="1" id="KW-0464">Manganese</keyword>
<dbReference type="Proteomes" id="UP000662703">
    <property type="component" value="Unassembled WGS sequence"/>
</dbReference>
<evidence type="ECO:0000313" key="4">
    <source>
        <dbReference type="EMBL" id="MBF5056235.1"/>
    </source>
</evidence>
<comment type="caution">
    <text evidence="4">The sequence shown here is derived from an EMBL/GenBank/DDBJ whole genome shotgun (WGS) entry which is preliminary data.</text>
</comment>
<dbReference type="EMBL" id="ARXX01000019">
    <property type="protein sequence ID" value="MBF5056235.1"/>
    <property type="molecule type" value="Genomic_DNA"/>
</dbReference>
<evidence type="ECO:0000256" key="2">
    <source>
        <dbReference type="PROSITE-ProRule" id="PRU00409"/>
    </source>
</evidence>
<keyword evidence="5" id="KW-1185">Reference proteome</keyword>